<feature type="transmembrane region" description="Helical" evidence="7">
    <location>
        <begin position="544"/>
        <end position="564"/>
    </location>
</feature>
<accession>A0A062U1J8</accession>
<keyword evidence="3" id="KW-0813">Transport</keyword>
<evidence type="ECO:0000313" key="9">
    <source>
        <dbReference type="Proteomes" id="UP000027037"/>
    </source>
</evidence>
<feature type="transmembrane region" description="Helical" evidence="7">
    <location>
        <begin position="342"/>
        <end position="366"/>
    </location>
</feature>
<comment type="caution">
    <text evidence="8">The sequence shown here is derived from an EMBL/GenBank/DDBJ whole genome shotgun (WGS) entry which is preliminary data.</text>
</comment>
<dbReference type="GO" id="GO:0022857">
    <property type="term" value="F:transmembrane transporter activity"/>
    <property type="evidence" value="ECO:0007669"/>
    <property type="project" value="InterPro"/>
</dbReference>
<dbReference type="GO" id="GO:0016020">
    <property type="term" value="C:membrane"/>
    <property type="evidence" value="ECO:0007669"/>
    <property type="project" value="UniProtKB-SubCell"/>
</dbReference>
<name>A0A062U1J8_9PROT</name>
<feature type="transmembrane region" description="Helical" evidence="7">
    <location>
        <begin position="192"/>
        <end position="213"/>
    </location>
</feature>
<dbReference type="InterPro" id="IPR011701">
    <property type="entry name" value="MFS"/>
</dbReference>
<evidence type="ECO:0000256" key="3">
    <source>
        <dbReference type="ARBA" id="ARBA00022448"/>
    </source>
</evidence>
<feature type="transmembrane region" description="Helical" evidence="7">
    <location>
        <begin position="29"/>
        <end position="53"/>
    </location>
</feature>
<dbReference type="InterPro" id="IPR036259">
    <property type="entry name" value="MFS_trans_sf"/>
</dbReference>
<evidence type="ECO:0000256" key="6">
    <source>
        <dbReference type="ARBA" id="ARBA00023136"/>
    </source>
</evidence>
<gene>
    <name evidence="8" type="ORF">HY29_07105</name>
</gene>
<feature type="transmembrane region" description="Helical" evidence="7">
    <location>
        <begin position="237"/>
        <end position="261"/>
    </location>
</feature>
<organism evidence="8 9">
    <name type="scientific">Hyphomonas beringensis</name>
    <dbReference type="NCBI Taxonomy" id="1280946"/>
    <lineage>
        <taxon>Bacteria</taxon>
        <taxon>Pseudomonadati</taxon>
        <taxon>Pseudomonadota</taxon>
        <taxon>Alphaproteobacteria</taxon>
        <taxon>Hyphomonadales</taxon>
        <taxon>Hyphomonadaceae</taxon>
        <taxon>Hyphomonas</taxon>
    </lineage>
</organism>
<feature type="transmembrane region" description="Helical" evidence="7">
    <location>
        <begin position="126"/>
        <end position="146"/>
    </location>
</feature>
<dbReference type="Pfam" id="PF07690">
    <property type="entry name" value="MFS_1"/>
    <property type="match status" value="1"/>
</dbReference>
<keyword evidence="9" id="KW-1185">Reference proteome</keyword>
<evidence type="ECO:0000256" key="2">
    <source>
        <dbReference type="ARBA" id="ARBA00008335"/>
    </source>
</evidence>
<sequence>MSDTPATQPPIKQPPRAVRALRAMKDRRMVAMILLAFAAGLPMGATLGLLNAWLTEVGITPATIGVLSLVTLGYAFKYLWAPLFQDPRPFPFLGRLGARRSWLLVLQIALAALLALFAFSDPTKNMGLVAFGAFLITLLSPTHDLLLDAWRIEVARSDVDKDMMSALYQLGYKSAGFVTGFFALLIAEHYGWVIVFLMVAGFMLMSVVGTLIAPEPESSRVRSETRETFYKSLPHKVTLPAIVIVALGWLIAFGMIVVFVIQAFGPEGASGSAFVRNEGPWIVAFTVVLPALVSAFLIYRNRAHPQTVAILVDEETKLQAAQRILFRSIFDPMMDLIFRLRWGALLVLLLALTYRFTDAVWGSFAYPFYLGENFGALGHSLADVAIASKLFGVIATILGSLMGAVLIGVIGRMPVFFLGGVVAAVTNLLYADLAAGAVAVDSFLAFTHLDAPLIALADWGSTLSVSTAEADHGQRMARLMVTIFAENIAGGLALVAITAYLTSVVNPRFAAVQYALLASLTMLIGTLGRPWLGEMIEKNGFYDVFIITFWLGGVAVVLSAIEWVRQARLPKQDEAATSIDA</sequence>
<dbReference type="InterPro" id="IPR004752">
    <property type="entry name" value="AmpG_permease/AT-1"/>
</dbReference>
<dbReference type="eggNOG" id="COG4114">
    <property type="taxonomic scope" value="Bacteria"/>
</dbReference>
<dbReference type="Gene3D" id="1.20.1250.20">
    <property type="entry name" value="MFS general substrate transporter like domains"/>
    <property type="match status" value="1"/>
</dbReference>
<keyword evidence="6 7" id="KW-0472">Membrane</keyword>
<evidence type="ECO:0000256" key="1">
    <source>
        <dbReference type="ARBA" id="ARBA00004141"/>
    </source>
</evidence>
<evidence type="ECO:0000256" key="4">
    <source>
        <dbReference type="ARBA" id="ARBA00022692"/>
    </source>
</evidence>
<evidence type="ECO:0000313" key="8">
    <source>
        <dbReference type="EMBL" id="KCZ50524.1"/>
    </source>
</evidence>
<comment type="similarity">
    <text evidence="2">Belongs to the major facilitator superfamily.</text>
</comment>
<dbReference type="AlphaFoldDB" id="A0A062U1J8"/>
<dbReference type="NCBIfam" id="TIGR00901">
    <property type="entry name" value="2A0125"/>
    <property type="match status" value="1"/>
</dbReference>
<feature type="transmembrane region" description="Helical" evidence="7">
    <location>
        <begin position="514"/>
        <end position="532"/>
    </location>
</feature>
<dbReference type="SUPFAM" id="SSF103473">
    <property type="entry name" value="MFS general substrate transporter"/>
    <property type="match status" value="2"/>
</dbReference>
<feature type="transmembrane region" description="Helical" evidence="7">
    <location>
        <begin position="416"/>
        <end position="440"/>
    </location>
</feature>
<dbReference type="PANTHER" id="PTHR12778">
    <property type="entry name" value="SOLUTE CARRIER FAMILY 33 ACETYL-COA TRANSPORTER -RELATED"/>
    <property type="match status" value="1"/>
</dbReference>
<dbReference type="PATRIC" id="fig|1280946.3.peg.3519"/>
<comment type="subcellular location">
    <subcellularLocation>
        <location evidence="1">Membrane</location>
        <topology evidence="1">Multi-pass membrane protein</topology>
    </subcellularLocation>
</comment>
<keyword evidence="5 7" id="KW-1133">Transmembrane helix</keyword>
<protein>
    <recommendedName>
        <fullName evidence="10">Major facilitator superfamily (MFS) profile domain-containing protein</fullName>
    </recommendedName>
</protein>
<evidence type="ECO:0008006" key="10">
    <source>
        <dbReference type="Google" id="ProtNLM"/>
    </source>
</evidence>
<dbReference type="OrthoDB" id="9787815at2"/>
<dbReference type="EMBL" id="AWFF01000109">
    <property type="protein sequence ID" value="KCZ50524.1"/>
    <property type="molecule type" value="Genomic_DNA"/>
</dbReference>
<dbReference type="PANTHER" id="PTHR12778:SF10">
    <property type="entry name" value="MAJOR FACILITATOR SUPERFAMILY DOMAIN-CONTAINING PROTEIN 3"/>
    <property type="match status" value="1"/>
</dbReference>
<feature type="transmembrane region" description="Helical" evidence="7">
    <location>
        <begin position="59"/>
        <end position="80"/>
    </location>
</feature>
<feature type="transmembrane region" description="Helical" evidence="7">
    <location>
        <begin position="101"/>
        <end position="120"/>
    </location>
</feature>
<reference evidence="8 9" key="1">
    <citation type="journal article" date="2014" name="Antonie Van Leeuwenhoek">
        <title>Hyphomonas beringensis sp. nov. and Hyphomonas chukchiensis sp. nov., isolated from surface seawater of the Bering Sea and Chukchi Sea.</title>
        <authorList>
            <person name="Li C."/>
            <person name="Lai Q."/>
            <person name="Li G."/>
            <person name="Dong C."/>
            <person name="Wang J."/>
            <person name="Liao Y."/>
            <person name="Shao Z."/>
        </authorList>
    </citation>
    <scope>NUCLEOTIDE SEQUENCE [LARGE SCALE GENOMIC DNA]</scope>
    <source>
        <strain evidence="8 9">25B14_1</strain>
    </source>
</reference>
<feature type="transmembrane region" description="Helical" evidence="7">
    <location>
        <begin position="167"/>
        <end position="186"/>
    </location>
</feature>
<evidence type="ECO:0000256" key="5">
    <source>
        <dbReference type="ARBA" id="ARBA00022989"/>
    </source>
</evidence>
<evidence type="ECO:0000256" key="7">
    <source>
        <dbReference type="SAM" id="Phobius"/>
    </source>
</evidence>
<dbReference type="Proteomes" id="UP000027037">
    <property type="component" value="Unassembled WGS sequence"/>
</dbReference>
<feature type="transmembrane region" description="Helical" evidence="7">
    <location>
        <begin position="386"/>
        <end position="409"/>
    </location>
</feature>
<feature type="transmembrane region" description="Helical" evidence="7">
    <location>
        <begin position="281"/>
        <end position="299"/>
    </location>
</feature>
<dbReference type="RefSeq" id="WP_034799752.1">
    <property type="nucleotide sequence ID" value="NZ_AWFF01000109.1"/>
</dbReference>
<dbReference type="STRING" id="1280946.HY29_07105"/>
<feature type="transmembrane region" description="Helical" evidence="7">
    <location>
        <begin position="479"/>
        <end position="502"/>
    </location>
</feature>
<proteinExistence type="inferred from homology"/>
<keyword evidence="4 7" id="KW-0812">Transmembrane</keyword>